<evidence type="ECO:0000259" key="12">
    <source>
        <dbReference type="PROSITE" id="PS51064"/>
    </source>
</evidence>
<dbReference type="Gene3D" id="2.30.29.30">
    <property type="entry name" value="Pleckstrin-homology domain (PH domain)/Phosphotyrosine-binding domain (PTB)"/>
    <property type="match status" value="2"/>
</dbReference>
<feature type="region of interest" description="Disordered" evidence="10">
    <location>
        <begin position="395"/>
        <end position="533"/>
    </location>
</feature>
<dbReference type="GO" id="GO:0008286">
    <property type="term" value="P:insulin receptor signaling pathway"/>
    <property type="evidence" value="ECO:0007669"/>
    <property type="project" value="InterPro"/>
</dbReference>
<comment type="caution">
    <text evidence="13">The sequence shown here is derived from an EMBL/GenBank/DDBJ whole genome shotgun (WGS) entry which is preliminary data.</text>
</comment>
<feature type="compositionally biased region" description="Polar residues" evidence="10">
    <location>
        <begin position="420"/>
        <end position="461"/>
    </location>
</feature>
<dbReference type="PANTHER" id="PTHR10614">
    <property type="entry name" value="INSULIN RECEPTOR SUBSTRATE"/>
    <property type="match status" value="1"/>
</dbReference>
<dbReference type="SMART" id="SM01244">
    <property type="entry name" value="IRS"/>
    <property type="match status" value="1"/>
</dbReference>
<evidence type="ECO:0000313" key="13">
    <source>
        <dbReference type="EMBL" id="KAJ7365650.1"/>
    </source>
</evidence>
<dbReference type="GO" id="GO:0005158">
    <property type="term" value="F:insulin receptor binding"/>
    <property type="evidence" value="ECO:0007669"/>
    <property type="project" value="InterPro"/>
</dbReference>
<dbReference type="GO" id="GO:0048477">
    <property type="term" value="P:oogenesis"/>
    <property type="evidence" value="ECO:0007669"/>
    <property type="project" value="UniProtKB-KW"/>
</dbReference>
<evidence type="ECO:0000256" key="1">
    <source>
        <dbReference type="ARBA" id="ARBA00011440"/>
    </source>
</evidence>
<dbReference type="InterPro" id="IPR002404">
    <property type="entry name" value="IRS_PTB"/>
</dbReference>
<evidence type="ECO:0000256" key="3">
    <source>
        <dbReference type="ARBA" id="ARBA00022553"/>
    </source>
</evidence>
<feature type="domain" description="IRS-type PTB" evidence="12">
    <location>
        <begin position="122"/>
        <end position="226"/>
    </location>
</feature>
<gene>
    <name evidence="13" type="primary">IRS1</name>
    <name evidence="13" type="ORF">OS493_002362</name>
</gene>
<feature type="region of interest" description="Disordered" evidence="10">
    <location>
        <begin position="725"/>
        <end position="790"/>
    </location>
</feature>
<feature type="compositionally biased region" description="Polar residues" evidence="10">
    <location>
        <begin position="264"/>
        <end position="296"/>
    </location>
</feature>
<dbReference type="SMART" id="SM00310">
    <property type="entry name" value="PTBI"/>
    <property type="match status" value="1"/>
</dbReference>
<dbReference type="SMART" id="SM00233">
    <property type="entry name" value="PH"/>
    <property type="match status" value="1"/>
</dbReference>
<evidence type="ECO:0000256" key="2">
    <source>
        <dbReference type="ARBA" id="ARBA00015710"/>
    </source>
</evidence>
<dbReference type="PROSITE" id="PS51064">
    <property type="entry name" value="IRS_PTB"/>
    <property type="match status" value="1"/>
</dbReference>
<evidence type="ECO:0000313" key="14">
    <source>
        <dbReference type="Proteomes" id="UP001163046"/>
    </source>
</evidence>
<evidence type="ECO:0000259" key="11">
    <source>
        <dbReference type="PROSITE" id="PS50003"/>
    </source>
</evidence>
<dbReference type="EMBL" id="MU827302">
    <property type="protein sequence ID" value="KAJ7365650.1"/>
    <property type="molecule type" value="Genomic_DNA"/>
</dbReference>
<organism evidence="13 14">
    <name type="scientific">Desmophyllum pertusum</name>
    <dbReference type="NCBI Taxonomy" id="174260"/>
    <lineage>
        <taxon>Eukaryota</taxon>
        <taxon>Metazoa</taxon>
        <taxon>Cnidaria</taxon>
        <taxon>Anthozoa</taxon>
        <taxon>Hexacorallia</taxon>
        <taxon>Scleractinia</taxon>
        <taxon>Caryophylliina</taxon>
        <taxon>Caryophylliidae</taxon>
        <taxon>Desmophyllum</taxon>
    </lineage>
</organism>
<evidence type="ECO:0000256" key="6">
    <source>
        <dbReference type="ARBA" id="ARBA00022782"/>
    </source>
</evidence>
<evidence type="ECO:0000256" key="8">
    <source>
        <dbReference type="ARBA" id="ARBA00033282"/>
    </source>
</evidence>
<evidence type="ECO:0000256" key="10">
    <source>
        <dbReference type="SAM" id="MobiDB-lite"/>
    </source>
</evidence>
<evidence type="ECO:0000256" key="9">
    <source>
        <dbReference type="ARBA" id="ARBA00046145"/>
    </source>
</evidence>
<keyword evidence="5" id="KW-0677">Repeat</keyword>
<evidence type="ECO:0000256" key="5">
    <source>
        <dbReference type="ARBA" id="ARBA00022737"/>
    </source>
</evidence>
<accession>A0A9W9YSX2</accession>
<feature type="compositionally biased region" description="Basic and acidic residues" evidence="10">
    <location>
        <begin position="671"/>
        <end position="693"/>
    </location>
</feature>
<feature type="region of interest" description="Disordered" evidence="10">
    <location>
        <begin position="666"/>
        <end position="694"/>
    </location>
</feature>
<dbReference type="PRINTS" id="PR00628">
    <property type="entry name" value="INSULINRSI"/>
</dbReference>
<feature type="compositionally biased region" description="Polar residues" evidence="10">
    <location>
        <begin position="477"/>
        <end position="490"/>
    </location>
</feature>
<dbReference type="GO" id="GO:0043548">
    <property type="term" value="F:phosphatidylinositol 3-kinase binding"/>
    <property type="evidence" value="ECO:0007669"/>
    <property type="project" value="TreeGrafter"/>
</dbReference>
<comment type="function">
    <text evidence="9">Activates phosphatidylinositol 3-kinase when bound to the regulatory p85 subunit. May mediate the control of various cellular processes by insulin-like peptides. When phosphorylated by the insulin receptor binds specifically to various cellular proteins containing SH2 domains. Involved in control of cell proliferation, cell size, and body and organ growth throughout development. Also has a role in a signaling pathway controlling the physiological response required to endure periods of low nutrient conditions. Insulin/insulin-like growth factor (IGF) signaling pathway has a role in regulating aging and is necessary in the ovary for vitellogenic maturation.</text>
</comment>
<keyword evidence="13" id="KW-0436">Ligase</keyword>
<feature type="compositionally biased region" description="Basic and acidic residues" evidence="10">
    <location>
        <begin position="768"/>
        <end position="784"/>
    </location>
</feature>
<dbReference type="Pfam" id="PF02174">
    <property type="entry name" value="IRS"/>
    <property type="match status" value="1"/>
</dbReference>
<feature type="compositionally biased region" description="Polar residues" evidence="10">
    <location>
        <begin position="504"/>
        <end position="525"/>
    </location>
</feature>
<dbReference type="InterPro" id="IPR011993">
    <property type="entry name" value="PH-like_dom_sf"/>
</dbReference>
<reference evidence="13" key="1">
    <citation type="submission" date="2023-01" db="EMBL/GenBank/DDBJ databases">
        <title>Genome assembly of the deep-sea coral Lophelia pertusa.</title>
        <authorList>
            <person name="Herrera S."/>
            <person name="Cordes E."/>
        </authorList>
    </citation>
    <scope>NUCLEOTIDE SEQUENCE</scope>
    <source>
        <strain evidence="13">USNM1676648</strain>
        <tissue evidence="13">Polyp</tissue>
    </source>
</reference>
<keyword evidence="4" id="KW-0341">Growth regulation</keyword>
<dbReference type="AlphaFoldDB" id="A0A9W9YSX2"/>
<keyword evidence="7" id="KW-0896">Oogenesis</keyword>
<protein>
    <recommendedName>
        <fullName evidence="2">Insulin receptor substrate 1</fullName>
    </recommendedName>
    <alternativeName>
        <fullName evidence="8">Protein chico</fullName>
    </alternativeName>
</protein>
<proteinExistence type="predicted"/>
<dbReference type="PROSITE" id="PS50003">
    <property type="entry name" value="PH_DOMAIN"/>
    <property type="match status" value="1"/>
</dbReference>
<dbReference type="GO" id="GO:0005886">
    <property type="term" value="C:plasma membrane"/>
    <property type="evidence" value="ECO:0007669"/>
    <property type="project" value="TreeGrafter"/>
</dbReference>
<dbReference type="PANTHER" id="PTHR10614:SF13">
    <property type="entry name" value="INSULIN RECEPTOR SUBSTRATE 1"/>
    <property type="match status" value="1"/>
</dbReference>
<dbReference type="SUPFAM" id="SSF50729">
    <property type="entry name" value="PH domain-like"/>
    <property type="match status" value="2"/>
</dbReference>
<name>A0A9W9YSX2_9CNID</name>
<dbReference type="Pfam" id="PF00169">
    <property type="entry name" value="PH"/>
    <property type="match status" value="1"/>
</dbReference>
<dbReference type="CDD" id="cd01257">
    <property type="entry name" value="PH_IRS"/>
    <property type="match status" value="1"/>
</dbReference>
<dbReference type="GO" id="GO:0005829">
    <property type="term" value="C:cytosol"/>
    <property type="evidence" value="ECO:0007669"/>
    <property type="project" value="TreeGrafter"/>
</dbReference>
<feature type="compositionally biased region" description="Low complexity" evidence="10">
    <location>
        <begin position="400"/>
        <end position="412"/>
    </location>
</feature>
<evidence type="ECO:0000256" key="4">
    <source>
        <dbReference type="ARBA" id="ARBA00022604"/>
    </source>
</evidence>
<keyword evidence="14" id="KW-1185">Reference proteome</keyword>
<dbReference type="CDD" id="cd01204">
    <property type="entry name" value="PTB_IRS"/>
    <property type="match status" value="1"/>
</dbReference>
<dbReference type="OrthoDB" id="946068at2759"/>
<evidence type="ECO:0000256" key="7">
    <source>
        <dbReference type="ARBA" id="ARBA00022943"/>
    </source>
</evidence>
<dbReference type="Proteomes" id="UP001163046">
    <property type="component" value="Unassembled WGS sequence"/>
</dbReference>
<dbReference type="InterPro" id="IPR039011">
    <property type="entry name" value="IRS"/>
</dbReference>
<comment type="subunit">
    <text evidence="1">Bindings to phosphatidylinositol 3-kinase and SHP2.</text>
</comment>
<keyword evidence="6" id="KW-0221">Differentiation</keyword>
<dbReference type="InterPro" id="IPR001849">
    <property type="entry name" value="PH_domain"/>
</dbReference>
<sequence>MVLRQLSMMDDGDIVKEGHLRRLKTQKKRFFVLRSSPRKGKSRLEYYESEKKFRLKGSPKRVIYLASCLNIAKKDDSKQKSVFALYTREDVFGLIAESEDELNAWLKSLRIEQKKDEVLNASVSTWPVSVKPRGLGTSKNLTGQYDLQLSTCTLALVTKETKEAVTELQLVSIRRCGHTDCFFFMELGRSAVTGAGELWIQVDDQIIAQNMHEAILGAMHNISTPDIPPAARRRCASEGKRGKSRPRPVSAVIYPTNRGRSDTEPSSPQSLFHASSSTSTRNLSENESPRSKTSVLNRLLPRRRSKEVINVNLDSPTRNQEEQSSHFSDKVLIRPPSNNASSMEQKIEQPEYMNVGPESVEEPSSVEDYMKMGGDRRKSTDSYMDMEPAKSKAIKAFRDQQTQPTTKVTQTTPEGGYMDMTSQQFDKQNGNAKTQSSSTRSEFVQQKRSSSPRQLRTTESALPNKPDIREFVCIKKSPSSARKTSSQDYVTMSPLAVRTEESRSYVNYSPGSNPKRSLSPNSDSTNQREDSNRYYVNFTPGENFANRARQIESPSPRKLINSSVDDSSSYEDMHSYVNFSPGKIVEQKATGSNFRKHSLESVLLKIPREYENVDFSGIAKSRSAVDVPEYVNYVPGKPFESSDNVSSLANGDKDTSVVKALNYVNVSPGKPLDENERWRRSPRSNRRESEPARLEPLIMCNSQLDTTQEDKEIKQLNYVMLDLNNAENSSESPSRQRRRPPNIDLRSCRRASPGPKSAPVKSAYAEVDFTKSDGIRQARQEIREPTNTSV</sequence>
<feature type="compositionally biased region" description="Basic and acidic residues" evidence="10">
    <location>
        <begin position="319"/>
        <end position="332"/>
    </location>
</feature>
<keyword evidence="3" id="KW-0597">Phosphoprotein</keyword>
<dbReference type="GO" id="GO:0016874">
    <property type="term" value="F:ligase activity"/>
    <property type="evidence" value="ECO:0007669"/>
    <property type="project" value="UniProtKB-KW"/>
</dbReference>
<feature type="region of interest" description="Disordered" evidence="10">
    <location>
        <begin position="221"/>
        <end position="366"/>
    </location>
</feature>
<feature type="domain" description="PH" evidence="11">
    <location>
        <begin position="13"/>
        <end position="114"/>
    </location>
</feature>